<keyword evidence="5" id="KW-0547">Nucleotide-binding</keyword>
<evidence type="ECO:0000256" key="9">
    <source>
        <dbReference type="PROSITE-ProRule" id="PRU00169"/>
    </source>
</evidence>
<dbReference type="SUPFAM" id="SSF47384">
    <property type="entry name" value="Homodimeric domain of signal transducing histidine kinase"/>
    <property type="match status" value="1"/>
</dbReference>
<organism evidence="15 16">
    <name type="scientific">Acuticoccus mangrovi</name>
    <dbReference type="NCBI Taxonomy" id="2796142"/>
    <lineage>
        <taxon>Bacteria</taxon>
        <taxon>Pseudomonadati</taxon>
        <taxon>Pseudomonadota</taxon>
        <taxon>Alphaproteobacteria</taxon>
        <taxon>Hyphomicrobiales</taxon>
        <taxon>Amorphaceae</taxon>
        <taxon>Acuticoccus</taxon>
    </lineage>
</organism>
<evidence type="ECO:0000259" key="13">
    <source>
        <dbReference type="PROSITE" id="PS50112"/>
    </source>
</evidence>
<dbReference type="InterPro" id="IPR000014">
    <property type="entry name" value="PAS"/>
</dbReference>
<feature type="domain" description="Histidine kinase" evidence="11">
    <location>
        <begin position="578"/>
        <end position="806"/>
    </location>
</feature>
<dbReference type="PROSITE" id="PS50110">
    <property type="entry name" value="RESPONSE_REGULATORY"/>
    <property type="match status" value="1"/>
</dbReference>
<dbReference type="InterPro" id="IPR036890">
    <property type="entry name" value="HATPase_C_sf"/>
</dbReference>
<dbReference type="Pfam" id="PF12860">
    <property type="entry name" value="PAS_7"/>
    <property type="match status" value="1"/>
</dbReference>
<keyword evidence="4" id="KW-0808">Transferase</keyword>
<dbReference type="PANTHER" id="PTHR43065">
    <property type="entry name" value="SENSOR HISTIDINE KINASE"/>
    <property type="match status" value="1"/>
</dbReference>
<evidence type="ECO:0000256" key="4">
    <source>
        <dbReference type="ARBA" id="ARBA00022679"/>
    </source>
</evidence>
<dbReference type="Gene3D" id="1.10.287.130">
    <property type="match status" value="1"/>
</dbReference>
<proteinExistence type="predicted"/>
<dbReference type="GO" id="GO:0000155">
    <property type="term" value="F:phosphorelay sensor kinase activity"/>
    <property type="evidence" value="ECO:0007669"/>
    <property type="project" value="InterPro"/>
</dbReference>
<feature type="modified residue" description="4-aspartylphosphate" evidence="9">
    <location>
        <position position="885"/>
    </location>
</feature>
<dbReference type="PRINTS" id="PR00344">
    <property type="entry name" value="BCTRLSENSOR"/>
</dbReference>
<dbReference type="AlphaFoldDB" id="A0A934IMC9"/>
<dbReference type="Pfam" id="PF08448">
    <property type="entry name" value="PAS_4"/>
    <property type="match status" value="1"/>
</dbReference>
<dbReference type="Gene3D" id="3.30.450.20">
    <property type="entry name" value="PAS domain"/>
    <property type="match status" value="3"/>
</dbReference>
<dbReference type="SUPFAM" id="SSF55785">
    <property type="entry name" value="PYP-like sensor domain (PAS domain)"/>
    <property type="match status" value="3"/>
</dbReference>
<dbReference type="Pfam" id="PF00072">
    <property type="entry name" value="Response_reg"/>
    <property type="match status" value="1"/>
</dbReference>
<comment type="catalytic activity">
    <reaction evidence="1">
        <text>ATP + protein L-histidine = ADP + protein N-phospho-L-histidine.</text>
        <dbReference type="EC" id="2.7.13.3"/>
    </reaction>
</comment>
<dbReference type="Proteomes" id="UP000609531">
    <property type="component" value="Unassembled WGS sequence"/>
</dbReference>
<dbReference type="InterPro" id="IPR035965">
    <property type="entry name" value="PAS-like_dom_sf"/>
</dbReference>
<evidence type="ECO:0000256" key="7">
    <source>
        <dbReference type="ARBA" id="ARBA00022840"/>
    </source>
</evidence>
<evidence type="ECO:0000259" key="11">
    <source>
        <dbReference type="PROSITE" id="PS50109"/>
    </source>
</evidence>
<feature type="region of interest" description="Disordered" evidence="10">
    <location>
        <begin position="946"/>
        <end position="965"/>
    </location>
</feature>
<dbReference type="GO" id="GO:0005524">
    <property type="term" value="F:ATP binding"/>
    <property type="evidence" value="ECO:0007669"/>
    <property type="project" value="UniProtKB-KW"/>
</dbReference>
<dbReference type="InterPro" id="IPR004358">
    <property type="entry name" value="Sig_transdc_His_kin-like_C"/>
</dbReference>
<evidence type="ECO:0000256" key="6">
    <source>
        <dbReference type="ARBA" id="ARBA00022777"/>
    </source>
</evidence>
<dbReference type="Gene3D" id="3.40.50.2300">
    <property type="match status" value="1"/>
</dbReference>
<keyword evidence="7" id="KW-0067">ATP-binding</keyword>
<dbReference type="CDD" id="cd00130">
    <property type="entry name" value="PAS"/>
    <property type="match status" value="2"/>
</dbReference>
<dbReference type="EMBL" id="JAEKJA010000001">
    <property type="protein sequence ID" value="MBJ3774054.1"/>
    <property type="molecule type" value="Genomic_DNA"/>
</dbReference>
<dbReference type="PROSITE" id="PS50109">
    <property type="entry name" value="HIS_KIN"/>
    <property type="match status" value="1"/>
</dbReference>
<evidence type="ECO:0000256" key="8">
    <source>
        <dbReference type="ARBA" id="ARBA00023012"/>
    </source>
</evidence>
<dbReference type="SUPFAM" id="SSF55874">
    <property type="entry name" value="ATPase domain of HSP90 chaperone/DNA topoisomerase II/histidine kinase"/>
    <property type="match status" value="1"/>
</dbReference>
<feature type="domain" description="PAS" evidence="13">
    <location>
        <begin position="186"/>
        <end position="259"/>
    </location>
</feature>
<evidence type="ECO:0000313" key="15">
    <source>
        <dbReference type="EMBL" id="MBJ3774054.1"/>
    </source>
</evidence>
<dbReference type="Pfam" id="PF02518">
    <property type="entry name" value="HATPase_c"/>
    <property type="match status" value="1"/>
</dbReference>
<dbReference type="RefSeq" id="WP_198879963.1">
    <property type="nucleotide sequence ID" value="NZ_JAEKJA010000001.1"/>
</dbReference>
<evidence type="ECO:0000256" key="10">
    <source>
        <dbReference type="SAM" id="MobiDB-lite"/>
    </source>
</evidence>
<evidence type="ECO:0000256" key="1">
    <source>
        <dbReference type="ARBA" id="ARBA00000085"/>
    </source>
</evidence>
<evidence type="ECO:0000256" key="5">
    <source>
        <dbReference type="ARBA" id="ARBA00022741"/>
    </source>
</evidence>
<dbReference type="NCBIfam" id="TIGR00229">
    <property type="entry name" value="sensory_box"/>
    <property type="match status" value="2"/>
</dbReference>
<dbReference type="InterPro" id="IPR005467">
    <property type="entry name" value="His_kinase_dom"/>
</dbReference>
<dbReference type="Gene3D" id="3.30.565.10">
    <property type="entry name" value="Histidine kinase-like ATPase, C-terminal domain"/>
    <property type="match status" value="1"/>
</dbReference>
<dbReference type="InterPro" id="IPR029016">
    <property type="entry name" value="GAF-like_dom_sf"/>
</dbReference>
<feature type="region of interest" description="Disordered" evidence="10">
    <location>
        <begin position="1"/>
        <end position="27"/>
    </location>
</feature>
<dbReference type="Gene3D" id="3.30.450.40">
    <property type="match status" value="1"/>
</dbReference>
<dbReference type="InterPro" id="IPR000700">
    <property type="entry name" value="PAS-assoc_C"/>
</dbReference>
<evidence type="ECO:0000313" key="16">
    <source>
        <dbReference type="Proteomes" id="UP000609531"/>
    </source>
</evidence>
<keyword evidence="16" id="KW-1185">Reference proteome</keyword>
<evidence type="ECO:0000256" key="2">
    <source>
        <dbReference type="ARBA" id="ARBA00012438"/>
    </source>
</evidence>
<accession>A0A934IMC9</accession>
<dbReference type="SMART" id="SM00448">
    <property type="entry name" value="REC"/>
    <property type="match status" value="1"/>
</dbReference>
<evidence type="ECO:0000259" key="12">
    <source>
        <dbReference type="PROSITE" id="PS50110"/>
    </source>
</evidence>
<dbReference type="InterPro" id="IPR003661">
    <property type="entry name" value="HisK_dim/P_dom"/>
</dbReference>
<sequence>MPRDALAHADAFDTPQTRFDHDASADGGGGRARDLGLLLDAVEAINAAASTAAAVAALLHAALRGTGAGGACLMRPAADDLIVTECAGSRPLDKLIGGARHLLGGVCRVDDLAGAAWWAGRAGTPSGGAAPRSWLSAPLRLHGGETALLVSTSVTVGAFGMTSEAFLARAASLAGQAIANRTACERNTLLAAVIDGSSVSVVIADAQDPDRRLIYVNPAFERMTGYGRAEVLGRNCRFLAAEGGDAHERARLRDVVAAGGSGTFTLLNRKRSGELFYNDLTLYPIPDETGATRYLVATQVDGSQRHAVEAERDTARDRLAIALSSIPAGFLLLDEHDRIVFANEPFRRAYPTGGTDWQPGEPYREAMARHGRFTGLDPAAGEALAARRLAAMRTGAAPAEAVLCDGRVARISGGVTPDGGALAIVVDITREKQHERLLAERIAAVDAAQDAIAVLDEIGAFVYVNPAFRSLYAIADAVDVVGTSWRTLFAEENAEDLLARAAPALEARGVWRGEVVGRRADGRTVEQELAITRLDGDRLICIGRDITERRRAEMERAHLLTQLARAQRQEAIGVIAAGLAHDLNNVASVVTGSAGLIAEAVPPGSAERRHADRIAQAGRSMSDLISRLLNFGKRAPTRGTAELGAVVAEAMELVRTGLDKTIAVRARRTEEAVTVLADPTEVLQVILNLAFNARDAVDQPGGEIHLAVRQLPRGGHSGIDDCGVVVGTHFCDRPYGCVCVTDNGRGIDQRHFGDVFRPYYSTKGAGGTGLGLAVVAGIVRAVGGFVHLASSVGEGATFSVCLPVVDPDGTPSPRQPEPRAPLAPPNGASLAGRLVLVLDDDPVAGEVVAATLEAAGAEAAVCQNAVDALAALADDRDAWDLLVTDLAMPGRSGVEVAEAARRMRPGLPILLHTGRTDWPTAVERPEIFDDIVPKGADPGDVTAAAARLIERASPPPDRSDDPAKP</sequence>
<dbReference type="InterPro" id="IPR011006">
    <property type="entry name" value="CheY-like_superfamily"/>
</dbReference>
<feature type="compositionally biased region" description="Basic and acidic residues" evidence="10">
    <location>
        <begin position="1"/>
        <end position="11"/>
    </location>
</feature>
<feature type="domain" description="Response regulatory" evidence="12">
    <location>
        <begin position="834"/>
        <end position="949"/>
    </location>
</feature>
<dbReference type="SMART" id="SM00091">
    <property type="entry name" value="PAS"/>
    <property type="match status" value="3"/>
</dbReference>
<reference evidence="15" key="1">
    <citation type="submission" date="2020-12" db="EMBL/GenBank/DDBJ databases">
        <title>Bacterial taxonomy.</title>
        <authorList>
            <person name="Pan X."/>
        </authorList>
    </citation>
    <scope>NUCLEOTIDE SEQUENCE</scope>
    <source>
        <strain evidence="15">B2012</strain>
    </source>
</reference>
<feature type="domain" description="PAC" evidence="14">
    <location>
        <begin position="260"/>
        <end position="314"/>
    </location>
</feature>
<dbReference type="CDD" id="cd00082">
    <property type="entry name" value="HisKA"/>
    <property type="match status" value="1"/>
</dbReference>
<keyword evidence="3 9" id="KW-0597">Phosphoprotein</keyword>
<keyword evidence="6" id="KW-0418">Kinase</keyword>
<dbReference type="InterPro" id="IPR003594">
    <property type="entry name" value="HATPase_dom"/>
</dbReference>
<dbReference type="PANTHER" id="PTHR43065:SF46">
    <property type="entry name" value="C4-DICARBOXYLATE TRANSPORT SENSOR PROTEIN DCTB"/>
    <property type="match status" value="1"/>
</dbReference>
<name>A0A934IMC9_9HYPH</name>
<dbReference type="InterPro" id="IPR001789">
    <property type="entry name" value="Sig_transdc_resp-reg_receiver"/>
</dbReference>
<dbReference type="InterPro" id="IPR013656">
    <property type="entry name" value="PAS_4"/>
</dbReference>
<dbReference type="SMART" id="SM00086">
    <property type="entry name" value="PAC"/>
    <property type="match status" value="2"/>
</dbReference>
<dbReference type="InterPro" id="IPR001610">
    <property type="entry name" value="PAC"/>
</dbReference>
<dbReference type="EC" id="2.7.13.3" evidence="2"/>
<gene>
    <name evidence="15" type="ORF">JCR33_00030</name>
</gene>
<comment type="caution">
    <text evidence="15">The sequence shown here is derived from an EMBL/GenBank/DDBJ whole genome shotgun (WGS) entry which is preliminary data.</text>
</comment>
<keyword evidence="8" id="KW-0902">Two-component regulatory system</keyword>
<dbReference type="SMART" id="SM00387">
    <property type="entry name" value="HATPase_c"/>
    <property type="match status" value="1"/>
</dbReference>
<dbReference type="PROSITE" id="PS50112">
    <property type="entry name" value="PAS"/>
    <property type="match status" value="1"/>
</dbReference>
<dbReference type="SUPFAM" id="SSF55781">
    <property type="entry name" value="GAF domain-like"/>
    <property type="match status" value="1"/>
</dbReference>
<dbReference type="InterPro" id="IPR036097">
    <property type="entry name" value="HisK_dim/P_sf"/>
</dbReference>
<dbReference type="SUPFAM" id="SSF52172">
    <property type="entry name" value="CheY-like"/>
    <property type="match status" value="1"/>
</dbReference>
<evidence type="ECO:0000256" key="3">
    <source>
        <dbReference type="ARBA" id="ARBA00022553"/>
    </source>
</evidence>
<protein>
    <recommendedName>
        <fullName evidence="2">histidine kinase</fullName>
        <ecNumber evidence="2">2.7.13.3</ecNumber>
    </recommendedName>
</protein>
<evidence type="ECO:0000259" key="14">
    <source>
        <dbReference type="PROSITE" id="PS50113"/>
    </source>
</evidence>
<dbReference type="PROSITE" id="PS50113">
    <property type="entry name" value="PAC"/>
    <property type="match status" value="1"/>
</dbReference>
<dbReference type="Pfam" id="PF13426">
    <property type="entry name" value="PAS_9"/>
    <property type="match status" value="1"/>
</dbReference>